<dbReference type="EMBL" id="JXBL01000001">
    <property type="protein sequence ID" value="KIE43434.1"/>
    <property type="molecule type" value="Genomic_DNA"/>
</dbReference>
<dbReference type="Proteomes" id="UP000031433">
    <property type="component" value="Unassembled WGS sequence"/>
</dbReference>
<evidence type="ECO:0000313" key="3">
    <source>
        <dbReference type="Proteomes" id="UP000031433"/>
    </source>
</evidence>
<keyword evidence="1" id="KW-0732">Signal</keyword>
<gene>
    <name evidence="2" type="ORF">SE37_12735</name>
</gene>
<dbReference type="RefSeq" id="WP_039646905.1">
    <property type="nucleotide sequence ID" value="NZ_JXBL01000001.1"/>
</dbReference>
<accession>A0A0C1TRP2</accession>
<proteinExistence type="predicted"/>
<feature type="signal peptide" evidence="1">
    <location>
        <begin position="1"/>
        <end position="20"/>
    </location>
</feature>
<dbReference type="AlphaFoldDB" id="A0A0C1TRP2"/>
<evidence type="ECO:0000256" key="1">
    <source>
        <dbReference type="SAM" id="SignalP"/>
    </source>
</evidence>
<organism evidence="2 3">
    <name type="scientific">Geobacter soli</name>
    <dbReference type="NCBI Taxonomy" id="1510391"/>
    <lineage>
        <taxon>Bacteria</taxon>
        <taxon>Pseudomonadati</taxon>
        <taxon>Thermodesulfobacteriota</taxon>
        <taxon>Desulfuromonadia</taxon>
        <taxon>Geobacterales</taxon>
        <taxon>Geobacteraceae</taxon>
        <taxon>Geobacter</taxon>
    </lineage>
</organism>
<reference evidence="2 3" key="1">
    <citation type="submission" date="2015-01" db="EMBL/GenBank/DDBJ databases">
        <title>Genome sequence of the anaerobic bacterium Geobacter soli GSS01, a dissimilatory Fe(III) reducer from soil.</title>
        <authorList>
            <person name="Yang G."/>
            <person name="Zhou S."/>
        </authorList>
    </citation>
    <scope>NUCLEOTIDE SEQUENCE [LARGE SCALE GENOMIC DNA]</scope>
    <source>
        <strain evidence="2 3">GSS01</strain>
    </source>
</reference>
<evidence type="ECO:0000313" key="2">
    <source>
        <dbReference type="EMBL" id="KIE43434.1"/>
    </source>
</evidence>
<name>A0A0C1TRP2_9BACT</name>
<sequence>MSYRTVVGLALLLLMSAAPAVPADGPAPAQEKDTCLLYQDNCPDRKDDIYQRIARLKREIAKGPAVYTPEELRTLRKMLDEYEQLLDRLLYHNTD</sequence>
<comment type="caution">
    <text evidence="2">The sequence shown here is derived from an EMBL/GenBank/DDBJ whole genome shotgun (WGS) entry which is preliminary data.</text>
</comment>
<protein>
    <submittedName>
        <fullName evidence="2">Uncharacterized protein</fullName>
    </submittedName>
</protein>
<feature type="chain" id="PRO_5002157208" evidence="1">
    <location>
        <begin position="21"/>
        <end position="95"/>
    </location>
</feature>
<keyword evidence="3" id="KW-1185">Reference proteome</keyword>